<feature type="region of interest" description="Disordered" evidence="1">
    <location>
        <begin position="51"/>
        <end position="73"/>
    </location>
</feature>
<dbReference type="Proteomes" id="UP000193642">
    <property type="component" value="Unassembled WGS sequence"/>
</dbReference>
<dbReference type="EMBL" id="MCGO01000003">
    <property type="protein sequence ID" value="ORY52594.1"/>
    <property type="molecule type" value="Genomic_DNA"/>
</dbReference>
<proteinExistence type="predicted"/>
<evidence type="ECO:0000313" key="2">
    <source>
        <dbReference type="EMBL" id="ORY52594.1"/>
    </source>
</evidence>
<accession>A0A1Y2D0E5</accession>
<sequence length="111" mass="12424">MEYSAILHSAQKNQLNVNGNNQTKLEHPGICYINDVNNHFDSNYLNPQVSFSAQSSTPSELDHLSSRNPPLIPDHLVQKRKEGELTILKSNRRSEVEVALVLVKSKSSTVL</sequence>
<comment type="caution">
    <text evidence="2">The sequence shown here is derived from an EMBL/GenBank/DDBJ whole genome shotgun (WGS) entry which is preliminary data.</text>
</comment>
<organism evidence="2 3">
    <name type="scientific">Rhizoclosmatium globosum</name>
    <dbReference type="NCBI Taxonomy" id="329046"/>
    <lineage>
        <taxon>Eukaryota</taxon>
        <taxon>Fungi</taxon>
        <taxon>Fungi incertae sedis</taxon>
        <taxon>Chytridiomycota</taxon>
        <taxon>Chytridiomycota incertae sedis</taxon>
        <taxon>Chytridiomycetes</taxon>
        <taxon>Chytridiales</taxon>
        <taxon>Chytriomycetaceae</taxon>
        <taxon>Rhizoclosmatium</taxon>
    </lineage>
</organism>
<gene>
    <name evidence="2" type="ORF">BCR33DRAFT_711866</name>
</gene>
<evidence type="ECO:0000256" key="1">
    <source>
        <dbReference type="SAM" id="MobiDB-lite"/>
    </source>
</evidence>
<evidence type="ECO:0000313" key="3">
    <source>
        <dbReference type="Proteomes" id="UP000193642"/>
    </source>
</evidence>
<reference evidence="2 3" key="1">
    <citation type="submission" date="2016-07" db="EMBL/GenBank/DDBJ databases">
        <title>Pervasive Adenine N6-methylation of Active Genes in Fungi.</title>
        <authorList>
            <consortium name="DOE Joint Genome Institute"/>
            <person name="Mondo S.J."/>
            <person name="Dannebaum R.O."/>
            <person name="Kuo R.C."/>
            <person name="Labutti K."/>
            <person name="Haridas S."/>
            <person name="Kuo A."/>
            <person name="Salamov A."/>
            <person name="Ahrendt S.R."/>
            <person name="Lipzen A."/>
            <person name="Sullivan W."/>
            <person name="Andreopoulos W.B."/>
            <person name="Clum A."/>
            <person name="Lindquist E."/>
            <person name="Daum C."/>
            <person name="Ramamoorthy G.K."/>
            <person name="Gryganskyi A."/>
            <person name="Culley D."/>
            <person name="Magnuson J.K."/>
            <person name="James T.Y."/>
            <person name="O'Malley M.A."/>
            <person name="Stajich J.E."/>
            <person name="Spatafora J.W."/>
            <person name="Visel A."/>
            <person name="Grigoriev I.V."/>
        </authorList>
    </citation>
    <scope>NUCLEOTIDE SEQUENCE [LARGE SCALE GENOMIC DNA]</scope>
    <source>
        <strain evidence="2 3">JEL800</strain>
    </source>
</reference>
<protein>
    <submittedName>
        <fullName evidence="2">Uncharacterized protein</fullName>
    </submittedName>
</protein>
<keyword evidence="3" id="KW-1185">Reference proteome</keyword>
<name>A0A1Y2D0E5_9FUNG</name>
<dbReference type="AlphaFoldDB" id="A0A1Y2D0E5"/>